<dbReference type="InterPro" id="IPR016147">
    <property type="entry name" value="Pili_assmbl_chaperone_N"/>
</dbReference>
<comment type="similarity">
    <text evidence="2">Belongs to the periplasmic pilus chaperone family.</text>
</comment>
<evidence type="ECO:0000313" key="8">
    <source>
        <dbReference type="Proteomes" id="UP000054051"/>
    </source>
</evidence>
<accession>G2J821</accession>
<evidence type="ECO:0000256" key="5">
    <source>
        <dbReference type="ARBA" id="ARBA00023186"/>
    </source>
</evidence>
<proteinExistence type="inferred from homology"/>
<gene>
    <name evidence="7" type="ORF">CAGGBEG34_190089</name>
</gene>
<dbReference type="PRINTS" id="PR00969">
    <property type="entry name" value="CHAPERONPILI"/>
</dbReference>
<protein>
    <submittedName>
        <fullName evidence="7">Putative Pili assembly chaperone</fullName>
    </submittedName>
</protein>
<dbReference type="NCBIfam" id="NF007392">
    <property type="entry name" value="PRK09918.1"/>
    <property type="match status" value="1"/>
</dbReference>
<dbReference type="InterPro" id="IPR008962">
    <property type="entry name" value="PapD-like_sf"/>
</dbReference>
<dbReference type="InterPro" id="IPR050643">
    <property type="entry name" value="Periplasmic_pilus_chap"/>
</dbReference>
<dbReference type="SUPFAM" id="SSF49584">
    <property type="entry name" value="Periplasmic chaperone C-domain"/>
    <property type="match status" value="1"/>
</dbReference>
<keyword evidence="4" id="KW-0574">Periplasm</keyword>
<dbReference type="SUPFAM" id="SSF49354">
    <property type="entry name" value="PapD-like"/>
    <property type="match status" value="1"/>
</dbReference>
<evidence type="ECO:0000256" key="1">
    <source>
        <dbReference type="ARBA" id="ARBA00004418"/>
    </source>
</evidence>
<feature type="domain" description="Pili assembly chaperone N-terminal" evidence="6">
    <location>
        <begin position="25"/>
        <end position="140"/>
    </location>
</feature>
<dbReference type="PANTHER" id="PTHR30251:SF3">
    <property type="entry name" value="FIMBRIAL CHAPARONE PROTEIN"/>
    <property type="match status" value="1"/>
</dbReference>
<sequence>MIWIPAVAGIPLFCSLYGWVHAAGMKPDVAAVIVEESKGETTVKVTNTDSAPALLHTVIKEVKPAPDNSASIIIAPPVARVEGGEVQLVRIILQAPQPLKVEQYKRIVFEGIPQSSRGAETQVGFTVGQNLPLVIRPKGFAPNSEPWKSLVWSVDSGKRLQVNNPGPYVVRLSNALRILPDVGTRMLPQTYILPGETITLSQPLPAAGNASRQIKIEPVDDDGLPIRGGYTAPLAQTSGR</sequence>
<name>G2J821_9BURK</name>
<dbReference type="InterPro" id="IPR036316">
    <property type="entry name" value="Pili_assmbl_chap_C_dom_sf"/>
</dbReference>
<dbReference type="PANTHER" id="PTHR30251">
    <property type="entry name" value="PILUS ASSEMBLY CHAPERONE"/>
    <property type="match status" value="1"/>
</dbReference>
<evidence type="ECO:0000256" key="4">
    <source>
        <dbReference type="ARBA" id="ARBA00022764"/>
    </source>
</evidence>
<dbReference type="GO" id="GO:0030288">
    <property type="term" value="C:outer membrane-bounded periplasmic space"/>
    <property type="evidence" value="ECO:0007669"/>
    <property type="project" value="InterPro"/>
</dbReference>
<dbReference type="Gene3D" id="2.60.40.10">
    <property type="entry name" value="Immunoglobulins"/>
    <property type="match status" value="2"/>
</dbReference>
<dbReference type="Pfam" id="PF00345">
    <property type="entry name" value="PapD_N"/>
    <property type="match status" value="1"/>
</dbReference>
<reference evidence="7 8" key="1">
    <citation type="submission" date="2011-08" db="EMBL/GenBank/DDBJ databases">
        <title>The genome of the obligate endobacterium of an arbuscular mycorrhizal fungus reveals an interphylum network of nutritional interactions.</title>
        <authorList>
            <person name="Ghignone S."/>
            <person name="Salvioli A."/>
            <person name="Anca I."/>
            <person name="Lumini E."/>
            <person name="Ortu G."/>
            <person name="Petiti L."/>
            <person name="Cruveiller S."/>
            <person name="Bianciotto V."/>
            <person name="Piffanelli P."/>
            <person name="Lanfranco L."/>
            <person name="Bonfante P."/>
        </authorList>
    </citation>
    <scope>NUCLEOTIDE SEQUENCE [LARGE SCALE GENOMIC DNA]</scope>
    <source>
        <strain evidence="7 8">BEG34</strain>
    </source>
</reference>
<dbReference type="AlphaFoldDB" id="G2J821"/>
<dbReference type="EMBL" id="CAFB01000035">
    <property type="protein sequence ID" value="CCD28918.1"/>
    <property type="molecule type" value="Genomic_DNA"/>
</dbReference>
<dbReference type="Proteomes" id="UP000054051">
    <property type="component" value="Unassembled WGS sequence"/>
</dbReference>
<evidence type="ECO:0000313" key="7">
    <source>
        <dbReference type="EMBL" id="CCD28918.1"/>
    </source>
</evidence>
<dbReference type="InterPro" id="IPR001829">
    <property type="entry name" value="Pili_assmbl_chaperone_bac"/>
</dbReference>
<dbReference type="eggNOG" id="COG3121">
    <property type="taxonomic scope" value="Bacteria"/>
</dbReference>
<evidence type="ECO:0000256" key="3">
    <source>
        <dbReference type="ARBA" id="ARBA00022729"/>
    </source>
</evidence>
<evidence type="ECO:0000256" key="2">
    <source>
        <dbReference type="ARBA" id="ARBA00007399"/>
    </source>
</evidence>
<dbReference type="GO" id="GO:0071555">
    <property type="term" value="P:cell wall organization"/>
    <property type="evidence" value="ECO:0007669"/>
    <property type="project" value="InterPro"/>
</dbReference>
<comment type="caution">
    <text evidence="7">The sequence shown here is derived from an EMBL/GenBank/DDBJ whole genome shotgun (WGS) entry which is preliminary data.</text>
</comment>
<organism evidence="7 8">
    <name type="scientific">Candidatus Glomeribacter gigasporarum BEG34</name>
    <dbReference type="NCBI Taxonomy" id="1070319"/>
    <lineage>
        <taxon>Bacteria</taxon>
        <taxon>Pseudomonadati</taxon>
        <taxon>Pseudomonadota</taxon>
        <taxon>Betaproteobacteria</taxon>
        <taxon>Burkholderiales</taxon>
        <taxon>Burkholderiaceae</taxon>
        <taxon>Candidatus Glomeribacter</taxon>
    </lineage>
</organism>
<keyword evidence="5" id="KW-0143">Chaperone</keyword>
<dbReference type="STRING" id="1070319.CAGGBEG34_190089"/>
<dbReference type="InterPro" id="IPR013783">
    <property type="entry name" value="Ig-like_fold"/>
</dbReference>
<keyword evidence="8" id="KW-1185">Reference proteome</keyword>
<evidence type="ECO:0000259" key="6">
    <source>
        <dbReference type="Pfam" id="PF00345"/>
    </source>
</evidence>
<comment type="subcellular location">
    <subcellularLocation>
        <location evidence="1">Periplasm</location>
    </subcellularLocation>
</comment>
<keyword evidence="3" id="KW-0732">Signal</keyword>